<dbReference type="EMBL" id="JACXAF010000005">
    <property type="protein sequence ID" value="MBD1388765.1"/>
    <property type="molecule type" value="Genomic_DNA"/>
</dbReference>
<dbReference type="Proteomes" id="UP000638014">
    <property type="component" value="Unassembled WGS sequence"/>
</dbReference>
<dbReference type="AlphaFoldDB" id="A0A8J6R2C5"/>
<dbReference type="SUPFAM" id="SSF53850">
    <property type="entry name" value="Periplasmic binding protein-like II"/>
    <property type="match status" value="1"/>
</dbReference>
<name>A0A8J6R2C5_9GAMM</name>
<evidence type="ECO:0000313" key="2">
    <source>
        <dbReference type="Proteomes" id="UP000638014"/>
    </source>
</evidence>
<keyword evidence="2" id="KW-1185">Reference proteome</keyword>
<protein>
    <submittedName>
        <fullName evidence="1">Transporter substrate-binding domain-containing protein</fullName>
    </submittedName>
</protein>
<dbReference type="PANTHER" id="PTHR38834">
    <property type="entry name" value="PERIPLASMIC SUBSTRATE BINDING PROTEIN FAMILY 3"/>
    <property type="match status" value="1"/>
</dbReference>
<proteinExistence type="predicted"/>
<dbReference type="Gene3D" id="3.40.190.10">
    <property type="entry name" value="Periplasmic binding protein-like II"/>
    <property type="match status" value="2"/>
</dbReference>
<dbReference type="RefSeq" id="WP_191143878.1">
    <property type="nucleotide sequence ID" value="NZ_JACXAF010000005.1"/>
</dbReference>
<evidence type="ECO:0000313" key="1">
    <source>
        <dbReference type="EMBL" id="MBD1388765.1"/>
    </source>
</evidence>
<comment type="caution">
    <text evidence="1">The sequence shown here is derived from an EMBL/GenBank/DDBJ whole genome shotgun (WGS) entry which is preliminary data.</text>
</comment>
<sequence>MTACVASSSVARTITIRADEWYPLNGQPNAQHPGVMIELAKAVFEPNGYAVDYDLLPWKRAVSAVEAGEFDCVVGAYPEDVPGFLLPNHHWGSVGTGLYGLSNRTTTINQLDQLLQYQVGVIKGYAYSDDALNQMIATHPSTFVAVHGSTPLESNIHKLLHQRINIIIESPPVMKNKLAKLGLEQQISLIREVGTAKPVYLACSPNIADMPDIIELVDQQTMHLKRTGDYQNILRKYGFSVGD</sequence>
<accession>A0A8J6R2C5</accession>
<organism evidence="1 2">
    <name type="scientific">Neiella litorisoli</name>
    <dbReference type="NCBI Taxonomy" id="2771431"/>
    <lineage>
        <taxon>Bacteria</taxon>
        <taxon>Pseudomonadati</taxon>
        <taxon>Pseudomonadota</taxon>
        <taxon>Gammaproteobacteria</taxon>
        <taxon>Alteromonadales</taxon>
        <taxon>Echinimonadaceae</taxon>
        <taxon>Neiella</taxon>
    </lineage>
</organism>
<reference evidence="1" key="1">
    <citation type="submission" date="2020-09" db="EMBL/GenBank/DDBJ databases">
        <title>A novel bacterium of genus Neiella, isolated from South China Sea.</title>
        <authorList>
            <person name="Huang H."/>
            <person name="Mo K."/>
            <person name="Hu Y."/>
        </authorList>
    </citation>
    <scope>NUCLEOTIDE SEQUENCE</scope>
    <source>
        <strain evidence="1">HB171785</strain>
    </source>
</reference>
<gene>
    <name evidence="1" type="ORF">IC617_04935</name>
</gene>
<dbReference type="PANTHER" id="PTHR38834:SF3">
    <property type="entry name" value="SOLUTE-BINDING PROTEIN FAMILY 3_N-TERMINAL DOMAIN-CONTAINING PROTEIN"/>
    <property type="match status" value="1"/>
</dbReference>